<keyword evidence="2" id="KW-0812">Transmembrane</keyword>
<reference evidence="3" key="1">
    <citation type="submission" date="2021-01" db="EMBL/GenBank/DDBJ databases">
        <authorList>
            <person name="Corre E."/>
            <person name="Pelletier E."/>
            <person name="Niang G."/>
            <person name="Scheremetjew M."/>
            <person name="Finn R."/>
            <person name="Kale V."/>
            <person name="Holt S."/>
            <person name="Cochrane G."/>
            <person name="Meng A."/>
            <person name="Brown T."/>
            <person name="Cohen L."/>
        </authorList>
    </citation>
    <scope>NUCLEOTIDE SEQUENCE</scope>
    <source>
        <strain evidence="3">RCC3387</strain>
    </source>
</reference>
<evidence type="ECO:0008006" key="4">
    <source>
        <dbReference type="Google" id="ProtNLM"/>
    </source>
</evidence>
<feature type="transmembrane region" description="Helical" evidence="2">
    <location>
        <begin position="12"/>
        <end position="33"/>
    </location>
</feature>
<evidence type="ECO:0000256" key="2">
    <source>
        <dbReference type="SAM" id="Phobius"/>
    </source>
</evidence>
<evidence type="ECO:0000313" key="3">
    <source>
        <dbReference type="EMBL" id="CAD9538648.1"/>
    </source>
</evidence>
<accession>A0A7S2NGK7</accession>
<dbReference type="AlphaFoldDB" id="A0A7S2NGK7"/>
<evidence type="ECO:0000256" key="1">
    <source>
        <dbReference type="SAM" id="MobiDB-lite"/>
    </source>
</evidence>
<feature type="transmembrane region" description="Helical" evidence="2">
    <location>
        <begin position="178"/>
        <end position="197"/>
    </location>
</feature>
<proteinExistence type="predicted"/>
<keyword evidence="2" id="KW-1133">Transmembrane helix</keyword>
<feature type="transmembrane region" description="Helical" evidence="2">
    <location>
        <begin position="248"/>
        <end position="272"/>
    </location>
</feature>
<sequence length="328" mass="36514">MAAEAQLWLDAAPVWSVQLGLMAAWAAVWFFALPALRDRVFKPVIAKKPWRDRWTALNRAMIKKMTWTEFDEALAFHTACDFLSIITQHALGGFMAMPSAIGLQVVPGAIRGALARHGALCEAGWELQDIVVRSCFFVFTEDGRKANPPGLLLIFALHHIMGISMVVPMNMYYGQNTYYHELVFMLQLAAFTSMFSQQYGFTLDPKTRAGLAQMQVSVVASCLMVFYSRAGRYLVVGYHLLVMLYTSGARVMLVGGIVTLLSMSVVNFNFCAESIAKLRKFMRMRPEDEAVETQIVDASSPIEPCPMSPVRASSPTSFGAAQERKKEN</sequence>
<feature type="transmembrane region" description="Helical" evidence="2">
    <location>
        <begin position="151"/>
        <end position="172"/>
    </location>
</feature>
<organism evidence="3">
    <name type="scientific">Zooxanthella nutricula</name>
    <dbReference type="NCBI Taxonomy" id="1333877"/>
    <lineage>
        <taxon>Eukaryota</taxon>
        <taxon>Sar</taxon>
        <taxon>Alveolata</taxon>
        <taxon>Dinophyceae</taxon>
        <taxon>Peridiniales</taxon>
        <taxon>Peridiniales incertae sedis</taxon>
        <taxon>Zooxanthella</taxon>
    </lineage>
</organism>
<gene>
    <name evidence="3" type="ORF">BRAN1462_LOCUS15038</name>
</gene>
<dbReference type="EMBL" id="HBGW01023726">
    <property type="protein sequence ID" value="CAD9538648.1"/>
    <property type="molecule type" value="Transcribed_RNA"/>
</dbReference>
<keyword evidence="2" id="KW-0472">Membrane</keyword>
<name>A0A7S2NGK7_9DINO</name>
<feature type="region of interest" description="Disordered" evidence="1">
    <location>
        <begin position="295"/>
        <end position="328"/>
    </location>
</feature>
<feature type="transmembrane region" description="Helical" evidence="2">
    <location>
        <begin position="209"/>
        <end position="228"/>
    </location>
</feature>
<protein>
    <recommendedName>
        <fullName evidence="4">TLC domain-containing protein</fullName>
    </recommendedName>
</protein>